<keyword evidence="2" id="KW-1003">Cell membrane</keyword>
<evidence type="ECO:0000256" key="2">
    <source>
        <dbReference type="ARBA" id="ARBA00022475"/>
    </source>
</evidence>
<keyword evidence="10" id="KW-1185">Reference proteome</keyword>
<keyword evidence="9" id="KW-0966">Cell projection</keyword>
<proteinExistence type="predicted"/>
<reference evidence="9 10" key="1">
    <citation type="journal article" date="2010" name="Int. J. Syst. Evol. Microbiol.">
        <title>Bacillus horneckiae sp. nov., isolated from a spacecraft-assembly clean room.</title>
        <authorList>
            <person name="Vaishampayan P."/>
            <person name="Probst A."/>
            <person name="Krishnamurthi S."/>
            <person name="Ghosh S."/>
            <person name="Osman S."/>
            <person name="McDowall A."/>
            <person name="Ruckmani A."/>
            <person name="Mayilraj S."/>
            <person name="Venkateswaran K."/>
        </authorList>
    </citation>
    <scope>NUCLEOTIDE SEQUENCE [LARGE SCALE GENOMIC DNA]</scope>
    <source>
        <strain evidence="10">1PO1SC</strain>
    </source>
</reference>
<dbReference type="EMBL" id="PISD01000007">
    <property type="protein sequence ID" value="PKG30543.1"/>
    <property type="molecule type" value="Genomic_DNA"/>
</dbReference>
<dbReference type="Pfam" id="PF04347">
    <property type="entry name" value="FliO"/>
    <property type="match status" value="1"/>
</dbReference>
<evidence type="ECO:0000256" key="3">
    <source>
        <dbReference type="ARBA" id="ARBA00022692"/>
    </source>
</evidence>
<keyword evidence="3 7" id="KW-0812">Transmembrane</keyword>
<evidence type="ECO:0000313" key="10">
    <source>
        <dbReference type="Proteomes" id="UP000233343"/>
    </source>
</evidence>
<protein>
    <submittedName>
        <fullName evidence="9">Flagellar biosynthesis protein FliZ</fullName>
    </submittedName>
</protein>
<keyword evidence="9" id="KW-0282">Flagellum</keyword>
<dbReference type="GO" id="GO:0016020">
    <property type="term" value="C:membrane"/>
    <property type="evidence" value="ECO:0007669"/>
    <property type="project" value="InterPro"/>
</dbReference>
<keyword evidence="4 7" id="KW-1133">Transmembrane helix</keyword>
<dbReference type="AlphaFoldDB" id="A0A2N0ZM12"/>
<evidence type="ECO:0000256" key="7">
    <source>
        <dbReference type="SAM" id="Phobius"/>
    </source>
</evidence>
<feature type="chain" id="PRO_5014916431" evidence="8">
    <location>
        <begin position="30"/>
        <end position="228"/>
    </location>
</feature>
<evidence type="ECO:0000256" key="6">
    <source>
        <dbReference type="SAM" id="MobiDB-lite"/>
    </source>
</evidence>
<keyword evidence="8" id="KW-0732">Signal</keyword>
<dbReference type="GO" id="GO:0044781">
    <property type="term" value="P:bacterial-type flagellum organization"/>
    <property type="evidence" value="ECO:0007669"/>
    <property type="project" value="InterPro"/>
</dbReference>
<evidence type="ECO:0000256" key="5">
    <source>
        <dbReference type="ARBA" id="ARBA00023136"/>
    </source>
</evidence>
<dbReference type="Proteomes" id="UP000233343">
    <property type="component" value="Unassembled WGS sequence"/>
</dbReference>
<feature type="transmembrane region" description="Helical" evidence="7">
    <location>
        <begin position="79"/>
        <end position="100"/>
    </location>
</feature>
<keyword evidence="5 7" id="KW-0472">Membrane</keyword>
<evidence type="ECO:0000256" key="8">
    <source>
        <dbReference type="SAM" id="SignalP"/>
    </source>
</evidence>
<organism evidence="9 10">
    <name type="scientific">Cytobacillus horneckiae</name>
    <dbReference type="NCBI Taxonomy" id="549687"/>
    <lineage>
        <taxon>Bacteria</taxon>
        <taxon>Bacillati</taxon>
        <taxon>Bacillota</taxon>
        <taxon>Bacilli</taxon>
        <taxon>Bacillales</taxon>
        <taxon>Bacillaceae</taxon>
        <taxon>Cytobacillus</taxon>
    </lineage>
</organism>
<dbReference type="InterPro" id="IPR022781">
    <property type="entry name" value="Flagellar_biosynth_FliO"/>
</dbReference>
<gene>
    <name evidence="9" type="ORF">CWS20_02730</name>
</gene>
<feature type="signal peptide" evidence="8">
    <location>
        <begin position="1"/>
        <end position="29"/>
    </location>
</feature>
<name>A0A2N0ZM12_9BACI</name>
<evidence type="ECO:0000256" key="4">
    <source>
        <dbReference type="ARBA" id="ARBA00022989"/>
    </source>
</evidence>
<comment type="subcellular location">
    <subcellularLocation>
        <location evidence="1">Cell membrane</location>
    </subcellularLocation>
</comment>
<evidence type="ECO:0000313" key="9">
    <source>
        <dbReference type="EMBL" id="PKG30543.1"/>
    </source>
</evidence>
<sequence length="228" mass="26054">MQKMKHLVIKIFIALLALSLFSIGGNVYAESSNYVKDMFPAEEVEKEAKAVNEPTEEEQENAPLKEENQNQIGVTVWDFLKMIVATVFVVALLYFMLKFVNKKSRVYKSSQLVENLGGASLGQNRSVQMVKVGERLFVVGVGENIQLLKEIDDKAEREQILNEYNHQLDQLVQPADIISNLMNQVKSKKTNSIEKQPFQQLFNSKLEEMKTARKKTLEELDKKGQDKQ</sequence>
<feature type="region of interest" description="Disordered" evidence="6">
    <location>
        <begin position="46"/>
        <end position="65"/>
    </location>
</feature>
<comment type="caution">
    <text evidence="9">The sequence shown here is derived from an EMBL/GenBank/DDBJ whole genome shotgun (WGS) entry which is preliminary data.</text>
</comment>
<evidence type="ECO:0000256" key="1">
    <source>
        <dbReference type="ARBA" id="ARBA00004236"/>
    </source>
</evidence>
<keyword evidence="9" id="KW-0969">Cilium</keyword>
<accession>A0A2N0ZM12</accession>